<name>A0A8S5U1F0_9CAUD</name>
<dbReference type="EMBL" id="BK015982">
    <property type="protein sequence ID" value="DAF88288.1"/>
    <property type="molecule type" value="Genomic_DNA"/>
</dbReference>
<evidence type="ECO:0000256" key="1">
    <source>
        <dbReference type="SAM" id="Phobius"/>
    </source>
</evidence>
<keyword evidence="1" id="KW-1133">Transmembrane helix</keyword>
<protein>
    <submittedName>
        <fullName evidence="2">Uncharacterized protein</fullName>
    </submittedName>
</protein>
<reference evidence="2" key="1">
    <citation type="journal article" date="2021" name="Proc. Natl. Acad. Sci. U.S.A.">
        <title>A Catalog of Tens of Thousands of Viruses from Human Metagenomes Reveals Hidden Associations with Chronic Diseases.</title>
        <authorList>
            <person name="Tisza M.J."/>
            <person name="Buck C.B."/>
        </authorList>
    </citation>
    <scope>NUCLEOTIDE SEQUENCE</scope>
    <source>
        <strain evidence="2">Cttuu15</strain>
    </source>
</reference>
<proteinExistence type="predicted"/>
<feature type="transmembrane region" description="Helical" evidence="1">
    <location>
        <begin position="32"/>
        <end position="59"/>
    </location>
</feature>
<evidence type="ECO:0000313" key="2">
    <source>
        <dbReference type="EMBL" id="DAF88288.1"/>
    </source>
</evidence>
<keyword evidence="1" id="KW-0812">Transmembrane</keyword>
<organism evidence="2">
    <name type="scientific">Siphoviridae sp. cttuu15</name>
    <dbReference type="NCBI Taxonomy" id="2825709"/>
    <lineage>
        <taxon>Viruses</taxon>
        <taxon>Duplodnaviria</taxon>
        <taxon>Heunggongvirae</taxon>
        <taxon>Uroviricota</taxon>
        <taxon>Caudoviricetes</taxon>
    </lineage>
</organism>
<accession>A0A8S5U1F0</accession>
<sequence>MSWFYYTIDRTIEQVFFLFLCNSSPTCRGEFLLYYVKITLISSFVNMSVRVIFAAILVFHFSLQIETLPFFLSCRMDWNACGGNTVAFEEILICKLANYKL</sequence>
<keyword evidence="1" id="KW-0472">Membrane</keyword>